<protein>
    <submittedName>
        <fullName evidence="1">Uncharacterized protein</fullName>
    </submittedName>
</protein>
<dbReference type="RefSeq" id="WP_005217864.1">
    <property type="nucleotide sequence ID" value="NZ_KI392040.1"/>
</dbReference>
<name>C3XFC7_9HELI</name>
<keyword evidence="2" id="KW-1185">Reference proteome</keyword>
<organism evidence="1 2">
    <name type="scientific">Helicobacter bilis ATCC 43879</name>
    <dbReference type="NCBI Taxonomy" id="613026"/>
    <lineage>
        <taxon>Bacteria</taxon>
        <taxon>Pseudomonadati</taxon>
        <taxon>Campylobacterota</taxon>
        <taxon>Epsilonproteobacteria</taxon>
        <taxon>Campylobacterales</taxon>
        <taxon>Helicobacteraceae</taxon>
        <taxon>Helicobacter</taxon>
    </lineage>
</organism>
<dbReference type="HOGENOM" id="CLU_1693075_0_0_7"/>
<comment type="caution">
    <text evidence="1">The sequence shown here is derived from an EMBL/GenBank/DDBJ whole genome shotgun (WGS) entry which is preliminary data.</text>
</comment>
<evidence type="ECO:0000313" key="1">
    <source>
        <dbReference type="EMBL" id="EEO23716.1"/>
    </source>
</evidence>
<dbReference type="EMBL" id="ACDN02000064">
    <property type="protein sequence ID" value="EEO23716.1"/>
    <property type="molecule type" value="Genomic_DNA"/>
</dbReference>
<accession>C3XFC7</accession>
<gene>
    <name evidence="1" type="ORF">HRAG_00773</name>
</gene>
<evidence type="ECO:0000313" key="2">
    <source>
        <dbReference type="Proteomes" id="UP000005085"/>
    </source>
</evidence>
<sequence>MKEKTKQEITRNHVAKIDKHENMGLSSEARKVMELFLKETSVKLEKIMTEKTDKERKRIICSANAHMNTPREVAERVFILGRKYDLLQYLEHGEKMTDTNFEKLIKEKYGSISAFNKEIDKAIDKKTKDINRDEMSALIKYTAQRTDDGKLIVNY</sequence>
<proteinExistence type="predicted"/>
<dbReference type="Proteomes" id="UP000005085">
    <property type="component" value="Unassembled WGS sequence"/>
</dbReference>
<reference evidence="1 2" key="1">
    <citation type="journal article" date="2014" name="Genome Announc.">
        <title>Draft genome sequences of six enterohepatic helicobacter species isolated from humans and one from rhesus macaques.</title>
        <authorList>
            <person name="Shen Z."/>
            <person name="Sheh A."/>
            <person name="Young S.K."/>
            <person name="Abouelliel A."/>
            <person name="Ward D.V."/>
            <person name="Earl A.M."/>
            <person name="Fox J.G."/>
        </authorList>
    </citation>
    <scope>NUCLEOTIDE SEQUENCE [LARGE SCALE GENOMIC DNA]</scope>
    <source>
        <strain evidence="1 2">ATCC 43879</strain>
    </source>
</reference>
<dbReference type="AlphaFoldDB" id="C3XFC7"/>